<dbReference type="InterPro" id="IPR037518">
    <property type="entry name" value="MPN"/>
</dbReference>
<dbReference type="PANTHER" id="PTHR30471:SF3">
    <property type="entry name" value="UPF0758 PROTEIN YEES-RELATED"/>
    <property type="match status" value="1"/>
</dbReference>
<sequence>MKAIRDTYERDRPREKIACKGVECLKNRELIAAIIGSGMPGRDVLQVASEIEKILNDAKGNPGYESLLSVDGVGASKASQIVASFELARRYMPRDAVKISKPHDVLPLVDYLKGKKQEYFICVTLNGAGEVIENRVVTVGTLNHSPVHPREVFADAISDRAASVILIHNHPSGNPEPSADDIAVTERLLKSAEIVGIGILDHIIIAKNGLVSLRERGYI</sequence>
<reference evidence="8 9" key="1">
    <citation type="submission" date="2011-10" db="EMBL/GenBank/DDBJ databases">
        <title>The Improved High-Quality Draft genome of Methanoplanus limicola DSM 2279.</title>
        <authorList>
            <consortium name="US DOE Joint Genome Institute (JGI-PGF)"/>
            <person name="Lucas S."/>
            <person name="Copeland A."/>
            <person name="Lapidus A."/>
            <person name="Glavina del Rio T."/>
            <person name="Dalin E."/>
            <person name="Tice H."/>
            <person name="Bruce D."/>
            <person name="Goodwin L."/>
            <person name="Pitluck S."/>
            <person name="Peters L."/>
            <person name="Mikhailova N."/>
            <person name="Lu M."/>
            <person name="Kyrpides N."/>
            <person name="Mavromatis K."/>
            <person name="Ivanova N."/>
            <person name="Markowitz V."/>
            <person name="Cheng J.-F."/>
            <person name="Hugenholtz P."/>
            <person name="Woyke T."/>
            <person name="Wu D."/>
            <person name="Wirth R."/>
            <person name="Brambilla E.-M."/>
            <person name="Klenk H.-P."/>
            <person name="Eisen J.A."/>
        </authorList>
    </citation>
    <scope>NUCLEOTIDE SEQUENCE [LARGE SCALE GENOMIC DNA]</scope>
    <source>
        <strain evidence="8 9">DSM 2279</strain>
    </source>
</reference>
<evidence type="ECO:0000313" key="9">
    <source>
        <dbReference type="Proteomes" id="UP000005741"/>
    </source>
</evidence>
<dbReference type="GO" id="GO:0006508">
    <property type="term" value="P:proteolysis"/>
    <property type="evidence" value="ECO:0007669"/>
    <property type="project" value="UniProtKB-KW"/>
</dbReference>
<dbReference type="OrthoDB" id="303892at2157"/>
<dbReference type="GO" id="GO:0046872">
    <property type="term" value="F:metal ion binding"/>
    <property type="evidence" value="ECO:0007669"/>
    <property type="project" value="UniProtKB-KW"/>
</dbReference>
<name>H1YZL9_9EURY</name>
<dbReference type="RefSeq" id="WP_004079791.1">
    <property type="nucleotide sequence ID" value="NZ_CM001436.1"/>
</dbReference>
<dbReference type="STRING" id="937775.Metlim_3040"/>
<keyword evidence="9" id="KW-1185">Reference proteome</keyword>
<dbReference type="InterPro" id="IPR046778">
    <property type="entry name" value="UPF0758_N"/>
</dbReference>
<keyword evidence="5" id="KW-0482">Metalloprotease</keyword>
<evidence type="ECO:0000256" key="2">
    <source>
        <dbReference type="ARBA" id="ARBA00022723"/>
    </source>
</evidence>
<evidence type="ECO:0000256" key="1">
    <source>
        <dbReference type="ARBA" id="ARBA00022670"/>
    </source>
</evidence>
<dbReference type="InterPro" id="IPR020891">
    <property type="entry name" value="UPF0758_CS"/>
</dbReference>
<dbReference type="CDD" id="cd08071">
    <property type="entry name" value="MPN_DUF2466"/>
    <property type="match status" value="1"/>
</dbReference>
<dbReference type="Pfam" id="PF20582">
    <property type="entry name" value="UPF0758_N"/>
    <property type="match status" value="1"/>
</dbReference>
<comment type="similarity">
    <text evidence="6">Belongs to the UPF0758 family.</text>
</comment>
<dbReference type="Gene3D" id="3.40.140.10">
    <property type="entry name" value="Cytidine Deaminase, domain 2"/>
    <property type="match status" value="1"/>
</dbReference>
<dbReference type="Pfam" id="PF04002">
    <property type="entry name" value="RadC"/>
    <property type="match status" value="1"/>
</dbReference>
<feature type="domain" description="MPN" evidence="7">
    <location>
        <begin position="97"/>
        <end position="219"/>
    </location>
</feature>
<keyword evidence="4" id="KW-0862">Zinc</keyword>
<evidence type="ECO:0000256" key="5">
    <source>
        <dbReference type="ARBA" id="ARBA00023049"/>
    </source>
</evidence>
<proteinExistence type="inferred from homology"/>
<evidence type="ECO:0000259" key="7">
    <source>
        <dbReference type="PROSITE" id="PS50249"/>
    </source>
</evidence>
<dbReference type="InterPro" id="IPR025657">
    <property type="entry name" value="RadC_JAB"/>
</dbReference>
<dbReference type="PROSITE" id="PS01302">
    <property type="entry name" value="UPF0758"/>
    <property type="match status" value="1"/>
</dbReference>
<evidence type="ECO:0000256" key="4">
    <source>
        <dbReference type="ARBA" id="ARBA00022833"/>
    </source>
</evidence>
<organism evidence="8 9">
    <name type="scientific">Methanoplanus limicola DSM 2279</name>
    <dbReference type="NCBI Taxonomy" id="937775"/>
    <lineage>
        <taxon>Archaea</taxon>
        <taxon>Methanobacteriati</taxon>
        <taxon>Methanobacteriota</taxon>
        <taxon>Stenosarchaea group</taxon>
        <taxon>Methanomicrobia</taxon>
        <taxon>Methanomicrobiales</taxon>
        <taxon>Methanomicrobiaceae</taxon>
        <taxon>Methanoplanus</taxon>
    </lineage>
</organism>
<dbReference type="PATRIC" id="fig|937775.9.peg.3402"/>
<evidence type="ECO:0000256" key="6">
    <source>
        <dbReference type="RuleBase" id="RU003797"/>
    </source>
</evidence>
<dbReference type="NCBIfam" id="NF000642">
    <property type="entry name" value="PRK00024.1"/>
    <property type="match status" value="1"/>
</dbReference>
<keyword evidence="1" id="KW-0645">Protease</keyword>
<evidence type="ECO:0000313" key="8">
    <source>
        <dbReference type="EMBL" id="EHQ37072.1"/>
    </source>
</evidence>
<gene>
    <name evidence="8" type="ORF">Metlim_3040</name>
</gene>
<evidence type="ECO:0000256" key="3">
    <source>
        <dbReference type="ARBA" id="ARBA00022801"/>
    </source>
</evidence>
<protein>
    <submittedName>
        <fullName evidence="8">DNA repair protein RadC</fullName>
    </submittedName>
</protein>
<dbReference type="PROSITE" id="PS50249">
    <property type="entry name" value="MPN"/>
    <property type="match status" value="1"/>
</dbReference>
<dbReference type="Proteomes" id="UP000005741">
    <property type="component" value="Chromosome"/>
</dbReference>
<keyword evidence="3" id="KW-0378">Hydrolase</keyword>
<dbReference type="GO" id="GO:0008237">
    <property type="term" value="F:metallopeptidase activity"/>
    <property type="evidence" value="ECO:0007669"/>
    <property type="project" value="UniProtKB-KW"/>
</dbReference>
<dbReference type="PANTHER" id="PTHR30471">
    <property type="entry name" value="DNA REPAIR PROTEIN RADC"/>
    <property type="match status" value="1"/>
</dbReference>
<dbReference type="EMBL" id="CM001436">
    <property type="protein sequence ID" value="EHQ37072.1"/>
    <property type="molecule type" value="Genomic_DNA"/>
</dbReference>
<accession>H1YZL9</accession>
<dbReference type="InterPro" id="IPR001405">
    <property type="entry name" value="UPF0758"/>
</dbReference>
<dbReference type="AlphaFoldDB" id="H1YZL9"/>
<dbReference type="InParanoid" id="H1YZL9"/>
<keyword evidence="2" id="KW-0479">Metal-binding</keyword>
<dbReference type="HOGENOM" id="CLU_073529_0_2_2"/>
<dbReference type="NCBIfam" id="TIGR00608">
    <property type="entry name" value="radc"/>
    <property type="match status" value="1"/>
</dbReference>